<keyword evidence="6" id="KW-0460">Magnesium</keyword>
<dbReference type="PANTHER" id="PTHR42861">
    <property type="entry name" value="CALCIUM-TRANSPORTING ATPASE"/>
    <property type="match status" value="1"/>
</dbReference>
<evidence type="ECO:0000256" key="4">
    <source>
        <dbReference type="ARBA" id="ARBA00022741"/>
    </source>
</evidence>
<sequence>MSEWHATDAETVCADLDTSPDGLDESAVADRLSRHGPNELASEQTRPWWRVLIEQFASPLIWLLVAAAAVSFLVGHPVDAVLITVIVAANGVFGFAQEFRAERSIEALRDMASPTVRVRRDGADRRVDAAALVPGDVVLLGQGDVVPADARVLTQTDLEVDESALTGESLPVAKESSPVPADTPLAERTTMLYRGTNVTRGNATAVVVATGMDTEVGAIAEQLAVAADRSTPLQRNLHTLGRRLATGVVVLSLALVPILVWGGADTVQAALTAISLAVAAVPEGLPAVVTLTLALGVRRMADENALVRRLTAVEALGSVDVICTDKTGTLTRGEMQVTRAWVHDETVDLPTDSAVDDDRLDRLFEIGALCNDATAEEGEPTERALVAAAADHGVDVDERRRERPRNGERSFSSARQRMATVHDDVVYVKGAPRAVVERSTAVLTADGVVPLTDDIRSEILSTVDAFAADALRVLGFAYKPTDDGDPETDLVFVGLQGLLDPPRPEVREAIADTHAAGISVKMITGDNPVTARAIAREVGIESAVVTGSEIDDTDDATLRDRVNEVDVFARMTPEHKVRVLRALRATGHTVAMTGDGVNDAPALKHADVGVAMGIRGTDVAKQASDIVLLDDNYATIRNAVRRGRAIYDNIWTFVAYLLSANAAEVLLVVAASLFGYLVLPAAQLLWINLLTDGLPALALGSDPGAEDTMTRAPRGGAAGIVDASMIRFVVGAGLLVSAVMLGLLFYTLNGAASMTPYAMTMVFTGFVVFEFGKLYVVRWTRGTPLVSNPWLAAAVALSLGAHLTVLYTPLGSFFGTVPLGVDDWLLLGGALVATLPLLVGVGYVARRRGIQRVG</sequence>
<keyword evidence="5" id="KW-0067">ATP-binding</keyword>
<feature type="transmembrane region" description="Helical" evidence="11">
    <location>
        <begin position="244"/>
        <end position="264"/>
    </location>
</feature>
<evidence type="ECO:0000256" key="1">
    <source>
        <dbReference type="ARBA" id="ARBA00004127"/>
    </source>
</evidence>
<dbReference type="PROSITE" id="PS00154">
    <property type="entry name" value="ATPASE_E1_E2"/>
    <property type="match status" value="1"/>
</dbReference>
<feature type="compositionally biased region" description="Basic and acidic residues" evidence="10">
    <location>
        <begin position="395"/>
        <end position="408"/>
    </location>
</feature>
<dbReference type="GeneID" id="79271759"/>
<dbReference type="InterPro" id="IPR006068">
    <property type="entry name" value="ATPase_P-typ_cation-transptr_C"/>
</dbReference>
<evidence type="ECO:0000256" key="11">
    <source>
        <dbReference type="SAM" id="Phobius"/>
    </source>
</evidence>
<dbReference type="Pfam" id="PF00689">
    <property type="entry name" value="Cation_ATPase_C"/>
    <property type="match status" value="1"/>
</dbReference>
<dbReference type="FunFam" id="2.70.150.10:FF:000160">
    <property type="entry name" value="Sarcoplasmic/endoplasmic reticulum calcium ATPase 1"/>
    <property type="match status" value="1"/>
</dbReference>
<dbReference type="InterPro" id="IPR036412">
    <property type="entry name" value="HAD-like_sf"/>
</dbReference>
<dbReference type="InterPro" id="IPR023214">
    <property type="entry name" value="HAD_sf"/>
</dbReference>
<evidence type="ECO:0000256" key="8">
    <source>
        <dbReference type="ARBA" id="ARBA00022989"/>
    </source>
</evidence>
<dbReference type="InterPro" id="IPR023299">
    <property type="entry name" value="ATPase_P-typ_cyto_dom_N"/>
</dbReference>
<keyword evidence="8 11" id="KW-1133">Transmembrane helix</keyword>
<evidence type="ECO:0000256" key="7">
    <source>
        <dbReference type="ARBA" id="ARBA00022967"/>
    </source>
</evidence>
<dbReference type="Proteomes" id="UP001596388">
    <property type="component" value="Unassembled WGS sequence"/>
</dbReference>
<dbReference type="Pfam" id="PF13246">
    <property type="entry name" value="Cation_ATPase"/>
    <property type="match status" value="1"/>
</dbReference>
<feature type="domain" description="Cation-transporting P-type ATPase N-terminal" evidence="12">
    <location>
        <begin position="3"/>
        <end position="76"/>
    </location>
</feature>
<feature type="transmembrane region" description="Helical" evidence="11">
    <location>
        <begin position="270"/>
        <end position="295"/>
    </location>
</feature>
<dbReference type="SUPFAM" id="SSF81653">
    <property type="entry name" value="Calcium ATPase, transduction domain A"/>
    <property type="match status" value="1"/>
</dbReference>
<dbReference type="InterPro" id="IPR001757">
    <property type="entry name" value="P_typ_ATPase"/>
</dbReference>
<dbReference type="Gene3D" id="3.40.50.1000">
    <property type="entry name" value="HAD superfamily/HAD-like"/>
    <property type="match status" value="1"/>
</dbReference>
<feature type="transmembrane region" description="Helical" evidence="11">
    <location>
        <begin position="685"/>
        <end position="705"/>
    </location>
</feature>
<protein>
    <submittedName>
        <fullName evidence="13">Cation-translocating P-type ATPase</fullName>
    </submittedName>
</protein>
<dbReference type="SFLD" id="SFLDS00003">
    <property type="entry name" value="Haloacid_Dehalogenase"/>
    <property type="match status" value="1"/>
</dbReference>
<dbReference type="Gene3D" id="3.40.1110.10">
    <property type="entry name" value="Calcium-transporting ATPase, cytoplasmic domain N"/>
    <property type="match status" value="1"/>
</dbReference>
<dbReference type="Pfam" id="PF00122">
    <property type="entry name" value="E1-E2_ATPase"/>
    <property type="match status" value="1"/>
</dbReference>
<evidence type="ECO:0000256" key="2">
    <source>
        <dbReference type="ARBA" id="ARBA00022553"/>
    </source>
</evidence>
<dbReference type="InterPro" id="IPR044492">
    <property type="entry name" value="P_typ_ATPase_HD_dom"/>
</dbReference>
<dbReference type="SUPFAM" id="SSF56784">
    <property type="entry name" value="HAD-like"/>
    <property type="match status" value="1"/>
</dbReference>
<accession>A0ABD5WQD3</accession>
<evidence type="ECO:0000256" key="5">
    <source>
        <dbReference type="ARBA" id="ARBA00022840"/>
    </source>
</evidence>
<dbReference type="RefSeq" id="WP_276239775.1">
    <property type="nucleotide sequence ID" value="NZ_CP119991.1"/>
</dbReference>
<dbReference type="GO" id="GO:0012505">
    <property type="term" value="C:endomembrane system"/>
    <property type="evidence" value="ECO:0007669"/>
    <property type="project" value="UniProtKB-SubCell"/>
</dbReference>
<feature type="transmembrane region" description="Helical" evidence="11">
    <location>
        <begin position="650"/>
        <end position="679"/>
    </location>
</feature>
<keyword evidence="2" id="KW-0597">Phosphoprotein</keyword>
<evidence type="ECO:0000313" key="14">
    <source>
        <dbReference type="Proteomes" id="UP001596388"/>
    </source>
</evidence>
<dbReference type="SUPFAM" id="SSF81665">
    <property type="entry name" value="Calcium ATPase, transmembrane domain M"/>
    <property type="match status" value="1"/>
</dbReference>
<evidence type="ECO:0000256" key="3">
    <source>
        <dbReference type="ARBA" id="ARBA00022692"/>
    </source>
</evidence>
<dbReference type="Gene3D" id="2.70.150.10">
    <property type="entry name" value="Calcium-transporting ATPase, cytoplasmic transduction domain A"/>
    <property type="match status" value="1"/>
</dbReference>
<gene>
    <name evidence="13" type="ORF">ACFQKD_00550</name>
</gene>
<proteinExistence type="predicted"/>
<keyword evidence="9 11" id="KW-0472">Membrane</keyword>
<feature type="transmembrane region" description="Helical" evidence="11">
    <location>
        <begin position="754"/>
        <end position="777"/>
    </location>
</feature>
<dbReference type="PRINTS" id="PR00119">
    <property type="entry name" value="CATATPASE"/>
</dbReference>
<evidence type="ECO:0000259" key="12">
    <source>
        <dbReference type="SMART" id="SM00831"/>
    </source>
</evidence>
<dbReference type="InterPro" id="IPR018303">
    <property type="entry name" value="ATPase_P-typ_P_site"/>
</dbReference>
<evidence type="ECO:0000313" key="13">
    <source>
        <dbReference type="EMBL" id="MFC7095780.1"/>
    </source>
</evidence>
<dbReference type="SMART" id="SM00831">
    <property type="entry name" value="Cation_ATPase_N"/>
    <property type="match status" value="1"/>
</dbReference>
<feature type="transmembrane region" description="Helical" evidence="11">
    <location>
        <begin position="56"/>
        <end position="74"/>
    </location>
</feature>
<dbReference type="SFLD" id="SFLDF00027">
    <property type="entry name" value="p-type_atpase"/>
    <property type="match status" value="1"/>
</dbReference>
<dbReference type="EMBL" id="JBHTAG010000001">
    <property type="protein sequence ID" value="MFC7095780.1"/>
    <property type="molecule type" value="Genomic_DNA"/>
</dbReference>
<keyword evidence="14" id="KW-1185">Reference proteome</keyword>
<dbReference type="GO" id="GO:0005524">
    <property type="term" value="F:ATP binding"/>
    <property type="evidence" value="ECO:0007669"/>
    <property type="project" value="UniProtKB-KW"/>
</dbReference>
<feature type="transmembrane region" description="Helical" evidence="11">
    <location>
        <begin position="726"/>
        <end position="748"/>
    </location>
</feature>
<dbReference type="SFLD" id="SFLDG00002">
    <property type="entry name" value="C1.7:_P-type_atpase_like"/>
    <property type="match status" value="1"/>
</dbReference>
<feature type="transmembrane region" description="Helical" evidence="11">
    <location>
        <begin position="789"/>
        <end position="812"/>
    </location>
</feature>
<dbReference type="InterPro" id="IPR004014">
    <property type="entry name" value="ATPase_P-typ_cation-transptr_N"/>
</dbReference>
<feature type="region of interest" description="Disordered" evidence="10">
    <location>
        <begin position="395"/>
        <end position="416"/>
    </location>
</feature>
<keyword evidence="4" id="KW-0547">Nucleotide-binding</keyword>
<dbReference type="AlphaFoldDB" id="A0ABD5WQD3"/>
<dbReference type="SUPFAM" id="SSF81660">
    <property type="entry name" value="Metal cation-transporting ATPase, ATP-binding domain N"/>
    <property type="match status" value="1"/>
</dbReference>
<dbReference type="InterPro" id="IPR023298">
    <property type="entry name" value="ATPase_P-typ_TM_dom_sf"/>
</dbReference>
<dbReference type="Pfam" id="PF00690">
    <property type="entry name" value="Cation_ATPase_N"/>
    <property type="match status" value="1"/>
</dbReference>
<dbReference type="InterPro" id="IPR059000">
    <property type="entry name" value="ATPase_P-type_domA"/>
</dbReference>
<evidence type="ECO:0000256" key="9">
    <source>
        <dbReference type="ARBA" id="ARBA00023136"/>
    </source>
</evidence>
<organism evidence="13 14">
    <name type="scientific">Halobaculum marinum</name>
    <dbReference type="NCBI Taxonomy" id="3031996"/>
    <lineage>
        <taxon>Archaea</taxon>
        <taxon>Methanobacteriati</taxon>
        <taxon>Methanobacteriota</taxon>
        <taxon>Stenosarchaea group</taxon>
        <taxon>Halobacteria</taxon>
        <taxon>Halobacteriales</taxon>
        <taxon>Haloferacaceae</taxon>
        <taxon>Halobaculum</taxon>
    </lineage>
</organism>
<keyword evidence="7" id="KW-1278">Translocase</keyword>
<comment type="subcellular location">
    <subcellularLocation>
        <location evidence="1">Endomembrane system</location>
        <topology evidence="1">Multi-pass membrane protein</topology>
    </subcellularLocation>
</comment>
<feature type="transmembrane region" description="Helical" evidence="11">
    <location>
        <begin position="824"/>
        <end position="845"/>
    </location>
</feature>
<dbReference type="InterPro" id="IPR008250">
    <property type="entry name" value="ATPase_P-typ_transduc_dom_A_sf"/>
</dbReference>
<reference evidence="13 14" key="1">
    <citation type="journal article" date="2019" name="Int. J. Syst. Evol. Microbiol.">
        <title>The Global Catalogue of Microorganisms (GCM) 10K type strain sequencing project: providing services to taxonomists for standard genome sequencing and annotation.</title>
        <authorList>
            <consortium name="The Broad Institute Genomics Platform"/>
            <consortium name="The Broad Institute Genome Sequencing Center for Infectious Disease"/>
            <person name="Wu L."/>
            <person name="Ma J."/>
        </authorList>
    </citation>
    <scope>NUCLEOTIDE SEQUENCE [LARGE SCALE GENOMIC DNA]</scope>
    <source>
        <strain evidence="13 14">DT55</strain>
    </source>
</reference>
<dbReference type="PRINTS" id="PR00120">
    <property type="entry name" value="HATPASE"/>
</dbReference>
<comment type="caution">
    <text evidence="13">The sequence shown here is derived from an EMBL/GenBank/DDBJ whole genome shotgun (WGS) entry which is preliminary data.</text>
</comment>
<name>A0ABD5WQD3_9EURY</name>
<dbReference type="Gene3D" id="1.20.1110.10">
    <property type="entry name" value="Calcium-transporting ATPase, transmembrane domain"/>
    <property type="match status" value="1"/>
</dbReference>
<evidence type="ECO:0000256" key="6">
    <source>
        <dbReference type="ARBA" id="ARBA00022842"/>
    </source>
</evidence>
<keyword evidence="3 11" id="KW-0812">Transmembrane</keyword>
<dbReference type="NCBIfam" id="TIGR01494">
    <property type="entry name" value="ATPase_P-type"/>
    <property type="match status" value="2"/>
</dbReference>
<evidence type="ECO:0000256" key="10">
    <source>
        <dbReference type="SAM" id="MobiDB-lite"/>
    </source>
</evidence>
<feature type="transmembrane region" description="Helical" evidence="11">
    <location>
        <begin position="80"/>
        <end position="99"/>
    </location>
</feature>